<dbReference type="GO" id="GO:0008270">
    <property type="term" value="F:zinc ion binding"/>
    <property type="evidence" value="ECO:0007669"/>
    <property type="project" value="UniProtKB-KW"/>
</dbReference>
<dbReference type="SUPFAM" id="SSF57850">
    <property type="entry name" value="RING/U-box"/>
    <property type="match status" value="1"/>
</dbReference>
<reference evidence="3" key="2">
    <citation type="submission" date="2013-10" db="EMBL/GenBank/DDBJ databases">
        <authorList>
            <person name="Aslett M."/>
        </authorList>
    </citation>
    <scope>NUCLEOTIDE SEQUENCE [LARGE SCALE GENOMIC DNA]</scope>
    <source>
        <strain evidence="3">Houghton</strain>
    </source>
</reference>
<dbReference type="PROSITE" id="PS50089">
    <property type="entry name" value="ZF_RING_2"/>
    <property type="match status" value="1"/>
</dbReference>
<accession>U6G3J0</accession>
<dbReference type="InterPro" id="IPR013083">
    <property type="entry name" value="Znf_RING/FYVE/PHD"/>
</dbReference>
<gene>
    <name evidence="3" type="ORF">EPH_0003410</name>
</gene>
<dbReference type="Gene3D" id="3.30.40.10">
    <property type="entry name" value="Zinc/RING finger domain, C3HC4 (zinc finger)"/>
    <property type="match status" value="1"/>
</dbReference>
<name>U6G3J0_9EIME</name>
<keyword evidence="4" id="KW-1185">Reference proteome</keyword>
<keyword evidence="1" id="KW-0479">Metal-binding</keyword>
<dbReference type="InterPro" id="IPR001841">
    <property type="entry name" value="Znf_RING"/>
</dbReference>
<dbReference type="VEuPathDB" id="ToxoDB:EPH_0003410"/>
<evidence type="ECO:0000259" key="2">
    <source>
        <dbReference type="PROSITE" id="PS50089"/>
    </source>
</evidence>
<evidence type="ECO:0000256" key="1">
    <source>
        <dbReference type="PROSITE-ProRule" id="PRU00175"/>
    </source>
</evidence>
<keyword evidence="1" id="KW-0862">Zinc</keyword>
<dbReference type="SMART" id="SM00184">
    <property type="entry name" value="RING"/>
    <property type="match status" value="1"/>
</dbReference>
<dbReference type="EMBL" id="HG690524">
    <property type="protein sequence ID" value="CDI74755.1"/>
    <property type="molecule type" value="Genomic_DNA"/>
</dbReference>
<dbReference type="AlphaFoldDB" id="U6G3J0"/>
<protein>
    <recommendedName>
        <fullName evidence="2">RING-type domain-containing protein</fullName>
    </recommendedName>
</protein>
<reference evidence="3" key="1">
    <citation type="submission" date="2013-10" db="EMBL/GenBank/DDBJ databases">
        <title>Genomic analysis of the causative agents of coccidiosis in chickens.</title>
        <authorList>
            <person name="Reid A.J."/>
            <person name="Blake D."/>
            <person name="Billington K."/>
            <person name="Browne H."/>
            <person name="Dunn M."/>
            <person name="Hung S."/>
            <person name="Kawahara F."/>
            <person name="Miranda-Saavedra D."/>
            <person name="Mourier T."/>
            <person name="Nagra H."/>
            <person name="Otto T.D."/>
            <person name="Rawlings N."/>
            <person name="Sanchez A."/>
            <person name="Sanders M."/>
            <person name="Subramaniam C."/>
            <person name="Tay Y."/>
            <person name="Dear P."/>
            <person name="Doerig C."/>
            <person name="Gruber A."/>
            <person name="Parkinson J."/>
            <person name="Shirley M."/>
            <person name="Wan K.L."/>
            <person name="Berriman M."/>
            <person name="Tomley F."/>
            <person name="Pain A."/>
        </authorList>
    </citation>
    <scope>NUCLEOTIDE SEQUENCE [LARGE SCALE GENOMIC DNA]</scope>
    <source>
        <strain evidence="3">Houghton</strain>
    </source>
</reference>
<sequence length="286" mass="31760">MVQVPPDCPICCEPLTADLVAPSKCGHIYHQKCGIPGRRCPMCRTSCRASEVVGLQFELTQPSANPDPDGTENESPSVLQTRLSMAKENLNALMRADAERTREFIELKDRVESLQREVGSHLLRASQAEARVSDFRSRLIRAHACRERLTTELQQMKKELVLQNTRRHYLAEAATMSEARALEFLQEKSGEDISSALRLQHSVICELQRGTLIIKPVKVSIGLLLLGGQETEARAWSDRQLCCGYKSGSDGERKGSPSYKTAETVCSRSNHFVPQTRCPASSPSHA</sequence>
<evidence type="ECO:0000313" key="4">
    <source>
        <dbReference type="Proteomes" id="UP000018201"/>
    </source>
</evidence>
<organism evidence="3 4">
    <name type="scientific">Eimeria praecox</name>
    <dbReference type="NCBI Taxonomy" id="51316"/>
    <lineage>
        <taxon>Eukaryota</taxon>
        <taxon>Sar</taxon>
        <taxon>Alveolata</taxon>
        <taxon>Apicomplexa</taxon>
        <taxon>Conoidasida</taxon>
        <taxon>Coccidia</taxon>
        <taxon>Eucoccidiorida</taxon>
        <taxon>Eimeriorina</taxon>
        <taxon>Eimeriidae</taxon>
        <taxon>Eimeria</taxon>
    </lineage>
</organism>
<evidence type="ECO:0000313" key="3">
    <source>
        <dbReference type="EMBL" id="CDI74755.1"/>
    </source>
</evidence>
<proteinExistence type="predicted"/>
<dbReference type="Proteomes" id="UP000018201">
    <property type="component" value="Unassembled WGS sequence"/>
</dbReference>
<dbReference type="CDD" id="cd16448">
    <property type="entry name" value="RING-H2"/>
    <property type="match status" value="1"/>
</dbReference>
<dbReference type="OrthoDB" id="348054at2759"/>
<keyword evidence="1" id="KW-0863">Zinc-finger</keyword>
<feature type="domain" description="RING-type" evidence="2">
    <location>
        <begin position="8"/>
        <end position="44"/>
    </location>
</feature>